<dbReference type="InterPro" id="IPR002016">
    <property type="entry name" value="Haem_peroxidase"/>
</dbReference>
<evidence type="ECO:0000256" key="3">
    <source>
        <dbReference type="ARBA" id="ARBA00006873"/>
    </source>
</evidence>
<evidence type="ECO:0000256" key="7">
    <source>
        <dbReference type="ARBA" id="ARBA00022723"/>
    </source>
</evidence>
<feature type="binding site" evidence="18">
    <location>
        <position position="81"/>
    </location>
    <ligand>
        <name>Ca(2+)</name>
        <dbReference type="ChEBI" id="CHEBI:29108"/>
        <label>1</label>
    </ligand>
</feature>
<keyword evidence="7 18" id="KW-0479">Metal-binding</keyword>
<dbReference type="GO" id="GO:0046872">
    <property type="term" value="F:metal ion binding"/>
    <property type="evidence" value="ECO:0007669"/>
    <property type="project" value="UniProtKB-KW"/>
</dbReference>
<dbReference type="EC" id="1.11.1.7" evidence="4"/>
<feature type="domain" description="Plant heme peroxidase family profile" evidence="22">
    <location>
        <begin position="311"/>
        <end position="555"/>
    </location>
</feature>
<protein>
    <recommendedName>
        <fullName evidence="4">peroxidase</fullName>
        <ecNumber evidence="4">1.11.1.7</ecNumber>
    </recommendedName>
</protein>
<dbReference type="FunFam" id="1.10.420.10:FF:000006">
    <property type="entry name" value="Peroxidase"/>
    <property type="match status" value="3"/>
</dbReference>
<dbReference type="InterPro" id="IPR019793">
    <property type="entry name" value="Peroxidases_heam-ligand_BS"/>
</dbReference>
<dbReference type="InterPro" id="IPR000823">
    <property type="entry name" value="Peroxidase_pln"/>
</dbReference>
<dbReference type="PANTHER" id="PTHR31388:SF256">
    <property type="entry name" value="PEROXIDASE"/>
    <property type="match status" value="1"/>
</dbReference>
<evidence type="ECO:0000256" key="16">
    <source>
        <dbReference type="PIRSR" id="PIRSR600823-1"/>
    </source>
</evidence>
<dbReference type="InterPro" id="IPR010255">
    <property type="entry name" value="Haem_peroxidase_sf"/>
</dbReference>
<feature type="domain" description="Plant heme peroxidase family profile" evidence="22">
    <location>
        <begin position="826"/>
        <end position="1131"/>
    </location>
</feature>
<feature type="disulfide bond" evidence="20">
    <location>
        <begin position="63"/>
        <end position="66"/>
    </location>
</feature>
<dbReference type="FunFam" id="1.10.520.10:FF:000009">
    <property type="entry name" value="Peroxidase"/>
    <property type="match status" value="2"/>
</dbReference>
<keyword evidence="15" id="KW-0376">Hydrogen peroxide</keyword>
<dbReference type="PROSITE" id="PS00435">
    <property type="entry name" value="PEROXIDASE_1"/>
    <property type="match status" value="4"/>
</dbReference>
<comment type="cofactor">
    <cofactor evidence="18">
        <name>heme b</name>
        <dbReference type="ChEBI" id="CHEBI:60344"/>
    </cofactor>
    <text evidence="18">Binds 1 heme b (iron(II)-protoporphyrin IX) group per subunit.</text>
</comment>
<dbReference type="AlphaFoldDB" id="A0A0E0I5P0"/>
<evidence type="ECO:0000256" key="21">
    <source>
        <dbReference type="SAM" id="SignalP"/>
    </source>
</evidence>
<evidence type="ECO:0000256" key="1">
    <source>
        <dbReference type="ARBA" id="ARBA00000189"/>
    </source>
</evidence>
<feature type="binding site" evidence="18">
    <location>
        <position position="241"/>
    </location>
    <ligand>
        <name>Ca(2+)</name>
        <dbReference type="ChEBI" id="CHEBI:29108"/>
        <label>2</label>
    </ligand>
</feature>
<keyword evidence="14" id="KW-0873">Pyrrolidone carboxylic acid</keyword>
<feature type="binding site" evidence="17">
    <location>
        <position position="156"/>
    </location>
    <ligand>
        <name>substrate</name>
    </ligand>
</feature>
<keyword evidence="24" id="KW-1185">Reference proteome</keyword>
<name>A0A0E0I5P0_ORYNI</name>
<evidence type="ECO:0000313" key="23">
    <source>
        <dbReference type="EnsemblPlants" id="ONIVA07G25960.1"/>
    </source>
</evidence>
<dbReference type="GO" id="GO:0005576">
    <property type="term" value="C:extracellular region"/>
    <property type="evidence" value="ECO:0007669"/>
    <property type="project" value="UniProtKB-SubCell"/>
</dbReference>
<evidence type="ECO:0000256" key="8">
    <source>
        <dbReference type="ARBA" id="ARBA00022729"/>
    </source>
</evidence>
<feature type="site" description="Transition state stabilizer" evidence="19">
    <location>
        <position position="57"/>
    </location>
</feature>
<comment type="cofactor">
    <cofactor evidence="18">
        <name>Ca(2+)</name>
        <dbReference type="ChEBI" id="CHEBI:29108"/>
    </cofactor>
    <text evidence="18">Binds 2 calcium ions per subunit.</text>
</comment>
<dbReference type="Gene3D" id="1.10.520.10">
    <property type="match status" value="4"/>
</dbReference>
<feature type="signal peptide" evidence="21">
    <location>
        <begin position="1"/>
        <end position="19"/>
    </location>
</feature>
<keyword evidence="6" id="KW-0349">Heme</keyword>
<evidence type="ECO:0000256" key="11">
    <source>
        <dbReference type="ARBA" id="ARBA00023004"/>
    </source>
</evidence>
<dbReference type="PANTHER" id="PTHR31388">
    <property type="entry name" value="PEROXIDASE 72-RELATED"/>
    <property type="match status" value="1"/>
</dbReference>
<feature type="binding site" evidence="18">
    <location>
        <position position="69"/>
    </location>
    <ligand>
        <name>Ca(2+)</name>
        <dbReference type="ChEBI" id="CHEBI:29108"/>
        <label>1</label>
    </ligand>
</feature>
<feature type="domain" description="Plant heme peroxidase family profile" evidence="22">
    <location>
        <begin position="20"/>
        <end position="313"/>
    </location>
</feature>
<keyword evidence="13" id="KW-0325">Glycoprotein</keyword>
<dbReference type="InterPro" id="IPR033905">
    <property type="entry name" value="Secretory_peroxidase"/>
</dbReference>
<evidence type="ECO:0000256" key="13">
    <source>
        <dbReference type="ARBA" id="ARBA00023180"/>
    </source>
</evidence>
<dbReference type="Gramene" id="ONIVA07G25960.1">
    <property type="protein sequence ID" value="ONIVA07G25960.1"/>
    <property type="gene ID" value="ONIVA07G25960"/>
</dbReference>
<organism evidence="23">
    <name type="scientific">Oryza nivara</name>
    <name type="common">Indian wild rice</name>
    <name type="synonym">Oryza sativa f. spontanea</name>
    <dbReference type="NCBI Taxonomy" id="4536"/>
    <lineage>
        <taxon>Eukaryota</taxon>
        <taxon>Viridiplantae</taxon>
        <taxon>Streptophyta</taxon>
        <taxon>Embryophyta</taxon>
        <taxon>Tracheophyta</taxon>
        <taxon>Spermatophyta</taxon>
        <taxon>Magnoliopsida</taxon>
        <taxon>Liliopsida</taxon>
        <taxon>Poales</taxon>
        <taxon>Poaceae</taxon>
        <taxon>BOP clade</taxon>
        <taxon>Oryzoideae</taxon>
        <taxon>Oryzeae</taxon>
        <taxon>Oryzinae</taxon>
        <taxon>Oryza</taxon>
    </lineage>
</organism>
<feature type="binding site" evidence="18">
    <location>
        <position position="62"/>
    </location>
    <ligand>
        <name>Ca(2+)</name>
        <dbReference type="ChEBI" id="CHEBI:29108"/>
        <label>1</label>
    </ligand>
</feature>
<evidence type="ECO:0000256" key="4">
    <source>
        <dbReference type="ARBA" id="ARBA00012313"/>
    </source>
</evidence>
<comment type="subcellular location">
    <subcellularLocation>
        <location evidence="2">Secreted</location>
    </subcellularLocation>
</comment>
<feature type="binding site" evidence="18">
    <location>
        <position position="67"/>
    </location>
    <ligand>
        <name>Ca(2+)</name>
        <dbReference type="ChEBI" id="CHEBI:29108"/>
        <label>1</label>
    </ligand>
</feature>
<feature type="domain" description="Plant heme peroxidase family profile" evidence="22">
    <location>
        <begin position="553"/>
        <end position="797"/>
    </location>
</feature>
<evidence type="ECO:0000256" key="5">
    <source>
        <dbReference type="ARBA" id="ARBA00022559"/>
    </source>
</evidence>
<dbReference type="STRING" id="4536.A0A0E0I5P0"/>
<keyword evidence="12 20" id="KW-1015">Disulfide bond</keyword>
<evidence type="ECO:0000256" key="19">
    <source>
        <dbReference type="PIRSR" id="PIRSR600823-4"/>
    </source>
</evidence>
<feature type="disulfide bond" evidence="20">
    <location>
        <begin position="114"/>
        <end position="309"/>
    </location>
</feature>
<dbReference type="GO" id="GO:0006979">
    <property type="term" value="P:response to oxidative stress"/>
    <property type="evidence" value="ECO:0007669"/>
    <property type="project" value="InterPro"/>
</dbReference>
<feature type="binding site" evidence="18">
    <location>
        <position position="65"/>
    </location>
    <ligand>
        <name>Ca(2+)</name>
        <dbReference type="ChEBI" id="CHEBI:29108"/>
        <label>1</label>
    </ligand>
</feature>
<feature type="chain" id="PRO_5002362366" description="peroxidase" evidence="21">
    <location>
        <begin position="20"/>
        <end position="1132"/>
    </location>
</feature>
<feature type="binding site" evidence="18">
    <location>
        <position position="233"/>
    </location>
    <ligand>
        <name>Ca(2+)</name>
        <dbReference type="ChEBI" id="CHEBI:29108"/>
        <label>2</label>
    </ligand>
</feature>
<evidence type="ECO:0000256" key="12">
    <source>
        <dbReference type="ARBA" id="ARBA00023157"/>
    </source>
</evidence>
<feature type="disulfide bond" evidence="20">
    <location>
        <begin position="193"/>
        <end position="218"/>
    </location>
</feature>
<keyword evidence="9 18" id="KW-0106">Calcium</keyword>
<dbReference type="GO" id="GO:0020037">
    <property type="term" value="F:heme binding"/>
    <property type="evidence" value="ECO:0007669"/>
    <property type="project" value="InterPro"/>
</dbReference>
<dbReference type="FunFam" id="1.10.420.10:FF:000001">
    <property type="entry name" value="Peroxidase"/>
    <property type="match status" value="1"/>
</dbReference>
<dbReference type="PRINTS" id="PR00458">
    <property type="entry name" value="PEROXIDASE"/>
</dbReference>
<proteinExistence type="inferred from homology"/>
<sequence>MASSLSVAVLLCLAAAAAAQLSPTFYDTSCPRALATIKSAVTAAVNNEPRMGASLLRLHFHDCFGCDASVLLADTATFTGEQNALPNKNSLRGFNVVDSIKTQLEGICSQTVSCADILAVAARDSVVALGGPSWTVGLGRRDSTTASMDSANNDLPPPFFDLENLIKAFGDKGFSVTDMVALSGAHTIGQAQCTNFRGRIYNETNIDAGYAASLRANCPPTAGTGDSNLAALDTTTPYSFDNAYYSNLLSNKGLLHSDQVLFNGNSTDNTVRNFASNRAAFSSAFSSAMVKMANLGPLTGSQGQIRLSCSKGCDASVLLSGQEQNAGPNVGSLRGFSVIDNAKARVEAICNQTVSCADILAVAARDSVVALGGPSWTVLLGRRDSTTASEALANTDLPAPSSSLAELIGNFSRKGLDATDMVALSGAHTIGQAQCQNFRDRIYNETNIDSAFATQRQANCPRPTGSGDSNLAALDTTTPNAFDNAYYSNLLSNKGLLHSDQVLFNGGSADNTVRNFASNAAAFSSAFTTAMVKMGNISPLTGTQGQIRLSCSKGCDASVLLSGQEQNAGPNAGSLRGFNVVDNIKTQVEAICSQTVSCADILAVAARDSVVALGGPSWTVLLGRRDSTTANESQANTDLPAPSSSLAELIGNFSRKGLDVTDMVALSGAHTIGQAQCQNFRDRLYNETNIDSSFATALKANCPRPTGSGDSNLAPLDTTTPNAFDSAYYTNLLSNKGLLHSDQVLFNGGSTDNTVRNFSSNTAAFNSAFTAAMVKMGNISPLTGTQGQIRLNCSKCALFQRVVMASASSLGLLLMLAALVSTATAHLSPTFYDTSCPRAMSIIKSTVTAAVNNEPRMGASLLRLHFHDCFVQARRKVANRFACLSDYGCDASILLAGNERNAAPNFSVRGYDVIDSIKTQIEAVCKQTVSCADILTVAARDSVVALGGPSWSVPLGRRDSTGAATAAQVISSLAPSTDSLTQLISAYASKGLSATDLVALSGAHTIGMARCRGFRTRLYNETNIDAAFAAALKANCPATPGSGDGNLAPLDTTTPTAFDNAYYRNLLSNKGLLHSDQELFSNGSTDNTVRSFASSAAAFGAAFATAMVKMGNISPLTGTQGQIRLICSAVNS</sequence>
<dbReference type="eggNOG" id="ENOG502QVUS">
    <property type="taxonomic scope" value="Eukaryota"/>
</dbReference>
<keyword evidence="5" id="KW-0575">Peroxidase</keyword>
<evidence type="ECO:0000256" key="2">
    <source>
        <dbReference type="ARBA" id="ARBA00004613"/>
    </source>
</evidence>
<keyword evidence="11 18" id="KW-0408">Iron</keyword>
<comment type="similarity">
    <text evidence="3">Belongs to the peroxidase family. Ascorbate peroxidase subfamily.</text>
</comment>
<feature type="binding site" description="axial binding residue" evidence="18">
    <location>
        <position position="186"/>
    </location>
    <ligand>
        <name>heme b</name>
        <dbReference type="ChEBI" id="CHEBI:60344"/>
    </ligand>
    <ligandPart>
        <name>Fe</name>
        <dbReference type="ChEBI" id="CHEBI:18248"/>
    </ligandPart>
</feature>
<evidence type="ECO:0000256" key="6">
    <source>
        <dbReference type="ARBA" id="ARBA00022617"/>
    </source>
</evidence>
<keyword evidence="10" id="KW-0560">Oxidoreductase</keyword>
<comment type="catalytic activity">
    <reaction evidence="1">
        <text>2 a phenolic donor + H2O2 = 2 a phenolic radical donor + 2 H2O</text>
        <dbReference type="Rhea" id="RHEA:56136"/>
        <dbReference type="ChEBI" id="CHEBI:15377"/>
        <dbReference type="ChEBI" id="CHEBI:16240"/>
        <dbReference type="ChEBI" id="CHEBI:139520"/>
        <dbReference type="ChEBI" id="CHEBI:139521"/>
        <dbReference type="EC" id="1.11.1.7"/>
    </reaction>
</comment>
<dbReference type="PROSITE" id="PS00436">
    <property type="entry name" value="PEROXIDASE_2"/>
    <property type="match status" value="2"/>
</dbReference>
<evidence type="ECO:0000256" key="20">
    <source>
        <dbReference type="PIRSR" id="PIRSR600823-5"/>
    </source>
</evidence>
<dbReference type="Gene3D" id="1.10.420.10">
    <property type="entry name" value="Peroxidase, domain 2"/>
    <property type="match status" value="4"/>
</dbReference>
<dbReference type="PRINTS" id="PR00461">
    <property type="entry name" value="PLPEROXIDASE"/>
</dbReference>
<feature type="binding site" evidence="18">
    <location>
        <position position="236"/>
    </location>
    <ligand>
        <name>Ca(2+)</name>
        <dbReference type="ChEBI" id="CHEBI:29108"/>
        <label>2</label>
    </ligand>
</feature>
<evidence type="ECO:0000256" key="10">
    <source>
        <dbReference type="ARBA" id="ARBA00023002"/>
    </source>
</evidence>
<feature type="active site" description="Proton acceptor" evidence="16">
    <location>
        <position position="61"/>
    </location>
</feature>
<dbReference type="Proteomes" id="UP000006591">
    <property type="component" value="Chromosome 7"/>
</dbReference>
<reference evidence="23" key="2">
    <citation type="submission" date="2018-04" db="EMBL/GenBank/DDBJ databases">
        <title>OnivRS2 (Oryza nivara Reference Sequence Version 2).</title>
        <authorList>
            <person name="Zhang J."/>
            <person name="Kudrna D."/>
            <person name="Lee S."/>
            <person name="Talag J."/>
            <person name="Rajasekar S."/>
            <person name="Welchert J."/>
            <person name="Hsing Y.-I."/>
            <person name="Wing R.A."/>
        </authorList>
    </citation>
    <scope>NUCLEOTIDE SEQUENCE [LARGE SCALE GENOMIC DNA]</scope>
    <source>
        <strain evidence="23">SL10</strain>
    </source>
</reference>
<evidence type="ECO:0000256" key="18">
    <source>
        <dbReference type="PIRSR" id="PIRSR600823-3"/>
    </source>
</evidence>
<evidence type="ECO:0000256" key="14">
    <source>
        <dbReference type="ARBA" id="ARBA00023283"/>
    </source>
</evidence>
<dbReference type="Pfam" id="PF00141">
    <property type="entry name" value="peroxidase"/>
    <property type="match status" value="4"/>
</dbReference>
<evidence type="ECO:0000259" key="22">
    <source>
        <dbReference type="PROSITE" id="PS50873"/>
    </source>
</evidence>
<evidence type="ECO:0000256" key="9">
    <source>
        <dbReference type="ARBA" id="ARBA00022837"/>
    </source>
</evidence>
<reference evidence="23" key="1">
    <citation type="submission" date="2015-04" db="UniProtKB">
        <authorList>
            <consortium name="EnsemblPlants"/>
        </authorList>
    </citation>
    <scope>IDENTIFICATION</scope>
    <source>
        <strain evidence="23">SL10</strain>
    </source>
</reference>
<dbReference type="InterPro" id="IPR019794">
    <property type="entry name" value="Peroxidases_AS"/>
</dbReference>
<dbReference type="CDD" id="cd00693">
    <property type="entry name" value="secretory_peroxidase"/>
    <property type="match status" value="4"/>
</dbReference>
<dbReference type="OMA" id="CSKCALF"/>
<accession>A0A0E0I5P0</accession>
<keyword evidence="8 21" id="KW-0732">Signal</keyword>
<dbReference type="PROSITE" id="PS50873">
    <property type="entry name" value="PEROXIDASE_4"/>
    <property type="match status" value="4"/>
</dbReference>
<evidence type="ECO:0000313" key="24">
    <source>
        <dbReference type="Proteomes" id="UP000006591"/>
    </source>
</evidence>
<evidence type="ECO:0000256" key="17">
    <source>
        <dbReference type="PIRSR" id="PIRSR600823-2"/>
    </source>
</evidence>
<dbReference type="EnsemblPlants" id="ONIVA07G25960.1">
    <property type="protein sequence ID" value="ONIVA07G25960.1"/>
    <property type="gene ID" value="ONIVA07G25960"/>
</dbReference>
<dbReference type="SUPFAM" id="SSF48113">
    <property type="entry name" value="Heme-dependent peroxidases"/>
    <property type="match status" value="4"/>
</dbReference>
<dbReference type="GO" id="GO:0140825">
    <property type="term" value="F:lactoperoxidase activity"/>
    <property type="evidence" value="ECO:0007669"/>
    <property type="project" value="UniProtKB-EC"/>
</dbReference>
<evidence type="ECO:0000256" key="15">
    <source>
        <dbReference type="ARBA" id="ARBA00023324"/>
    </source>
</evidence>
<dbReference type="GO" id="GO:0042744">
    <property type="term" value="P:hydrogen peroxide catabolic process"/>
    <property type="evidence" value="ECO:0007669"/>
    <property type="project" value="UniProtKB-KW"/>
</dbReference>
<feature type="disulfide bond" evidence="20">
    <location>
        <begin position="30"/>
        <end position="108"/>
    </location>
</feature>
<feature type="binding site" evidence="18">
    <location>
        <position position="187"/>
    </location>
    <ligand>
        <name>Ca(2+)</name>
        <dbReference type="ChEBI" id="CHEBI:29108"/>
        <label>2</label>
    </ligand>
</feature>